<evidence type="ECO:0000259" key="1">
    <source>
        <dbReference type="Pfam" id="PF21882"/>
    </source>
</evidence>
<dbReference type="AlphaFoldDB" id="A0A494XQU4"/>
<protein>
    <recommendedName>
        <fullName evidence="1">Putative tail fiber protein gp53-like C-terminal domain-containing protein</fullName>
    </recommendedName>
</protein>
<proteinExistence type="predicted"/>
<dbReference type="Pfam" id="PF21882">
    <property type="entry name" value="Gp53-like_C"/>
    <property type="match status" value="1"/>
</dbReference>
<comment type="caution">
    <text evidence="2">The sequence shown here is derived from an EMBL/GenBank/DDBJ whole genome shotgun (WGS) entry which is preliminary data.</text>
</comment>
<evidence type="ECO:0000313" key="2">
    <source>
        <dbReference type="EMBL" id="RKP50504.1"/>
    </source>
</evidence>
<name>A0A494XQU4_9BURK</name>
<dbReference type="InterPro" id="IPR054075">
    <property type="entry name" value="Gp53-like_C"/>
</dbReference>
<sequence length="421" mass="42810">MYQYDDPTCVATLPTPAAAGTPGYFTNGSPSTGQAATILSADYMNAVMLELINVVKAAGLSPSKTAYNQVVTAVKALTQQGVANVGIDTGMANACVVAFSPALAAPIPWAPFWFEVANTNTGASTLNTTGTAYPLVGAAHAPLQGGELVAKGNALVYWNPTLSSGAGAYVLIECSGGASQLAVASYGVTPPQFDNGTKLATTAFVQRTLGNMSGVLQQSTGGGLVLSASNAGQIIDLPLGFSGNVTLPSSTSVPLGTAFTVYNGCGSAVTVVPSGSDKIFPNNLALPSVSISNGDSMQFVMFGTSGGGTNGGWIVWAGAAQLQYSPLFGSSLGSNGYQKLPSGLIIQWGGNPGSNSGMLTYPFPIAFPAAVYNVSATVSNPTSVNSGRIGVISLSQFEIGNFGTSNSLWATDYIWWMAIGR</sequence>
<feature type="domain" description="Putative tail fiber protein gp53-like C-terminal" evidence="1">
    <location>
        <begin position="339"/>
        <end position="421"/>
    </location>
</feature>
<accession>A0A494XQU4</accession>
<dbReference type="OrthoDB" id="6481168at2"/>
<dbReference type="Proteomes" id="UP000280434">
    <property type="component" value="Unassembled WGS sequence"/>
</dbReference>
<gene>
    <name evidence="2" type="ORF">D7S89_05205</name>
</gene>
<keyword evidence="3" id="KW-1185">Reference proteome</keyword>
<organism evidence="2 3">
    <name type="scientific">Trinickia fusca</name>
    <dbReference type="NCBI Taxonomy" id="2419777"/>
    <lineage>
        <taxon>Bacteria</taxon>
        <taxon>Pseudomonadati</taxon>
        <taxon>Pseudomonadota</taxon>
        <taxon>Betaproteobacteria</taxon>
        <taxon>Burkholderiales</taxon>
        <taxon>Burkholderiaceae</taxon>
        <taxon>Trinickia</taxon>
    </lineage>
</organism>
<dbReference type="RefSeq" id="WP_121276329.1">
    <property type="nucleotide sequence ID" value="NZ_RBZV01000002.1"/>
</dbReference>
<reference evidence="2 3" key="1">
    <citation type="submission" date="2018-10" db="EMBL/GenBank/DDBJ databases">
        <title>Paraburkholderia sp. 7MK8-2, isolated from soil.</title>
        <authorList>
            <person name="Gao Z.-H."/>
            <person name="Qiu L.-H."/>
        </authorList>
    </citation>
    <scope>NUCLEOTIDE SEQUENCE [LARGE SCALE GENOMIC DNA]</scope>
    <source>
        <strain evidence="2 3">7MK8-2</strain>
    </source>
</reference>
<dbReference type="Gene3D" id="2.60.40.3940">
    <property type="match status" value="1"/>
</dbReference>
<dbReference type="EMBL" id="RBZV01000002">
    <property type="protein sequence ID" value="RKP50504.1"/>
    <property type="molecule type" value="Genomic_DNA"/>
</dbReference>
<evidence type="ECO:0000313" key="3">
    <source>
        <dbReference type="Proteomes" id="UP000280434"/>
    </source>
</evidence>